<proteinExistence type="inferred from homology"/>
<dbReference type="GO" id="GO:0012505">
    <property type="term" value="C:endomembrane system"/>
    <property type="evidence" value="ECO:0007669"/>
    <property type="project" value="UniProtKB-SubCell"/>
</dbReference>
<keyword evidence="5 8" id="KW-0812">Transmembrane</keyword>
<feature type="transmembrane region" description="Helical" evidence="8">
    <location>
        <begin position="309"/>
        <end position="330"/>
    </location>
</feature>
<evidence type="ECO:0000256" key="4">
    <source>
        <dbReference type="ARBA" id="ARBA00022596"/>
    </source>
</evidence>
<comment type="subcellular location">
    <subcellularLocation>
        <location evidence="8">Cell membrane</location>
        <topology evidence="8">Multi-pass membrane protein</topology>
    </subcellularLocation>
    <subcellularLocation>
        <location evidence="1">Endomembrane system</location>
        <topology evidence="1">Multi-pass membrane protein</topology>
    </subcellularLocation>
</comment>
<protein>
    <recommendedName>
        <fullName evidence="8">Nickel/cobalt efflux system</fullName>
    </recommendedName>
</protein>
<dbReference type="Pfam" id="PF03824">
    <property type="entry name" value="NicO"/>
    <property type="match status" value="1"/>
</dbReference>
<comment type="caution">
    <text evidence="9">The sequence shown here is derived from an EMBL/GenBank/DDBJ whole genome shotgun (WGS) entry which is preliminary data.</text>
</comment>
<dbReference type="EMBL" id="JOMQ01000013">
    <property type="protein sequence ID" value="OUJ03397.1"/>
    <property type="molecule type" value="Genomic_DNA"/>
</dbReference>
<evidence type="ECO:0000313" key="10">
    <source>
        <dbReference type="Proteomes" id="UP000196086"/>
    </source>
</evidence>
<evidence type="ECO:0000256" key="6">
    <source>
        <dbReference type="ARBA" id="ARBA00022989"/>
    </source>
</evidence>
<dbReference type="PANTHER" id="PTHR31611">
    <property type="entry name" value="HIGH-AFFINITY NICKEL TRANSPORT PROTEIN NIC1"/>
    <property type="match status" value="1"/>
</dbReference>
<accession>A0A1Z5YWG6</accession>
<reference evidence="9 10" key="1">
    <citation type="submission" date="2014-06" db="EMBL/GenBank/DDBJ databases">
        <authorList>
            <person name="Ju J."/>
            <person name="Zhang J."/>
        </authorList>
    </citation>
    <scope>NUCLEOTIDE SEQUENCE [LARGE SCALE GENOMIC DNA]</scope>
    <source>
        <strain evidence="9 10">DsW_47</strain>
    </source>
</reference>
<gene>
    <name evidence="9" type="ORF">HK14_02210</name>
</gene>
<sequence length="336" mass="35364">MPPLSSFSQKASSHFAAKPEQLLCGVVLLANIGAWVWAACLLGTSPLLLGTAGLAWVFGLRHGLDADHIVAIDTVTRKLMLSGRPASRVGLFFSLGHSSVVIAATLLLALLPVRGVLEQWHLIGGVLGTVVSGSFMGLTVIANIGMAAQQWRALKQHQKSPTLGTAGTVCSPVGWVVRPFFSLIGRAWHMYPLGFVFGLGFDTASEISLLGMTTLQAAQGVGVLGVLSLPLLFTSAMALVDTLDTVLMCRVYAWRGQAEGRRAVYNLGITLISLAAAAAVAVVELGPLIWGDGSLGAVSKSIDFISEHFSAVGGFILAVFLTVWAMARFLQTKVPS</sequence>
<dbReference type="InterPro" id="IPR011541">
    <property type="entry name" value="Ni/Co_transpt_high_affinity"/>
</dbReference>
<dbReference type="OrthoDB" id="9776706at2"/>
<name>A0A1Z5YWG6_9PROT</name>
<evidence type="ECO:0000256" key="2">
    <source>
        <dbReference type="ARBA" id="ARBA00010892"/>
    </source>
</evidence>
<evidence type="ECO:0000256" key="3">
    <source>
        <dbReference type="ARBA" id="ARBA00022448"/>
    </source>
</evidence>
<comment type="similarity">
    <text evidence="2 8">Belongs to the NiCoT transporter (TC 2.A.52) family.</text>
</comment>
<evidence type="ECO:0000256" key="7">
    <source>
        <dbReference type="ARBA" id="ARBA00023136"/>
    </source>
</evidence>
<dbReference type="PANTHER" id="PTHR31611:SF0">
    <property type="entry name" value="HIGH-AFFINITY NICKEL TRANSPORT PROTEIN NIC1"/>
    <property type="match status" value="1"/>
</dbReference>
<evidence type="ECO:0000313" key="9">
    <source>
        <dbReference type="EMBL" id="OUJ03397.1"/>
    </source>
</evidence>
<dbReference type="AlphaFoldDB" id="A0A1Z5YWG6"/>
<feature type="transmembrane region" description="Helical" evidence="8">
    <location>
        <begin position="221"/>
        <end position="243"/>
    </location>
</feature>
<dbReference type="GO" id="GO:0015099">
    <property type="term" value="F:nickel cation transmembrane transporter activity"/>
    <property type="evidence" value="ECO:0007669"/>
    <property type="project" value="UniProtKB-UniRule"/>
</dbReference>
<evidence type="ECO:0000256" key="8">
    <source>
        <dbReference type="RuleBase" id="RU362101"/>
    </source>
</evidence>
<dbReference type="InterPro" id="IPR004688">
    <property type="entry name" value="Ni/Co_transpt"/>
</dbReference>
<dbReference type="GO" id="GO:0005886">
    <property type="term" value="C:plasma membrane"/>
    <property type="evidence" value="ECO:0007669"/>
    <property type="project" value="UniProtKB-SubCell"/>
</dbReference>
<evidence type="ECO:0000256" key="5">
    <source>
        <dbReference type="ARBA" id="ARBA00022692"/>
    </source>
</evidence>
<organism evidence="9 10">
    <name type="scientific">Acetobacter cibinongensis</name>
    <dbReference type="NCBI Taxonomy" id="146475"/>
    <lineage>
        <taxon>Bacteria</taxon>
        <taxon>Pseudomonadati</taxon>
        <taxon>Pseudomonadota</taxon>
        <taxon>Alphaproteobacteria</taxon>
        <taxon>Acetobacterales</taxon>
        <taxon>Acetobacteraceae</taxon>
        <taxon>Acetobacter</taxon>
    </lineage>
</organism>
<keyword evidence="4" id="KW-0533">Nickel</keyword>
<evidence type="ECO:0000256" key="1">
    <source>
        <dbReference type="ARBA" id="ARBA00004127"/>
    </source>
</evidence>
<feature type="transmembrane region" description="Helical" evidence="8">
    <location>
        <begin position="35"/>
        <end position="58"/>
    </location>
</feature>
<keyword evidence="6 8" id="KW-1133">Transmembrane helix</keyword>
<feature type="transmembrane region" description="Helical" evidence="8">
    <location>
        <begin position="122"/>
        <end position="146"/>
    </location>
</feature>
<keyword evidence="3 8" id="KW-0813">Transport</keyword>
<keyword evidence="7 8" id="KW-0472">Membrane</keyword>
<feature type="transmembrane region" description="Helical" evidence="8">
    <location>
        <begin position="89"/>
        <end position="110"/>
    </location>
</feature>
<feature type="transmembrane region" description="Helical" evidence="8">
    <location>
        <begin position="264"/>
        <end position="289"/>
    </location>
</feature>
<dbReference type="Proteomes" id="UP000196086">
    <property type="component" value="Unassembled WGS sequence"/>
</dbReference>